<reference evidence="1 2" key="1">
    <citation type="submission" date="2024-03" db="EMBL/GenBank/DDBJ databases">
        <title>YIM 134122 draft genome.</title>
        <authorList>
            <person name="Zuo S."/>
            <person name="Xiong L."/>
        </authorList>
    </citation>
    <scope>NUCLEOTIDE SEQUENCE [LARGE SCALE GENOMIC DNA]</scope>
    <source>
        <strain evidence="1 2">YIM 134122</strain>
    </source>
</reference>
<keyword evidence="1" id="KW-0808">Transferase</keyword>
<keyword evidence="1" id="KW-0328">Glycosyltransferase</keyword>
<proteinExistence type="predicted"/>
<dbReference type="SUPFAM" id="SSF53448">
    <property type="entry name" value="Nucleotide-diphospho-sugar transferases"/>
    <property type="match status" value="1"/>
</dbReference>
<comment type="caution">
    <text evidence="1">The sequence shown here is derived from an EMBL/GenBank/DDBJ whole genome shotgun (WGS) entry which is preliminary data.</text>
</comment>
<dbReference type="EMBL" id="JBCLVG010000001">
    <property type="protein sequence ID" value="MEN1946560.1"/>
    <property type="molecule type" value="Genomic_DNA"/>
</dbReference>
<sequence>MTVAYRSDGELGEFLESAAAASLDPVLMVVADNLPSVGGAARIAAGHGATYLPMTANLGYGGAINAAADTLPDSVEWILISNPDVVLEPGALDVLIARAAGDRRIGSVGPRILNEDGTIYPSARAIPSIRFGIGHALFSRVWAGNPWTRRYHAADAAGISREAGWLSGACLLVRRTAFEGIRGFDEEFFMYFEDVDLGFRLGRAGWTNVYEPATSATHHGARSTSTESAAMITAHHRSAERFLAKRYSSPWLAPVRLVLLAGLRLRAAVATKSR</sequence>
<evidence type="ECO:0000313" key="2">
    <source>
        <dbReference type="Proteomes" id="UP001425155"/>
    </source>
</evidence>
<keyword evidence="2" id="KW-1185">Reference proteome</keyword>
<dbReference type="PANTHER" id="PTHR43179">
    <property type="entry name" value="RHAMNOSYLTRANSFERASE WBBL"/>
    <property type="match status" value="1"/>
</dbReference>
<protein>
    <submittedName>
        <fullName evidence="1">Glycosyltransferase family 2 protein</fullName>
        <ecNumber evidence="1">2.4.-.-</ecNumber>
    </submittedName>
</protein>
<gene>
    <name evidence="1" type="ORF">WJX64_08385</name>
</gene>
<dbReference type="Gene3D" id="3.90.550.10">
    <property type="entry name" value="Spore Coat Polysaccharide Biosynthesis Protein SpsA, Chain A"/>
    <property type="match status" value="1"/>
</dbReference>
<dbReference type="Proteomes" id="UP001425155">
    <property type="component" value="Unassembled WGS sequence"/>
</dbReference>
<accession>A0ABU9W3H5</accession>
<evidence type="ECO:0000313" key="1">
    <source>
        <dbReference type="EMBL" id="MEN1946560.1"/>
    </source>
</evidence>
<dbReference type="Pfam" id="PF13641">
    <property type="entry name" value="Glyco_tranf_2_3"/>
    <property type="match status" value="1"/>
</dbReference>
<dbReference type="EC" id="2.4.-.-" evidence="1"/>
<dbReference type="InterPro" id="IPR029044">
    <property type="entry name" value="Nucleotide-diphossugar_trans"/>
</dbReference>
<name>A0ABU9W3H5_9MICO</name>
<organism evidence="1 2">
    <name type="scientific">Leifsonia stereocauli</name>
    <dbReference type="NCBI Taxonomy" id="3134136"/>
    <lineage>
        <taxon>Bacteria</taxon>
        <taxon>Bacillati</taxon>
        <taxon>Actinomycetota</taxon>
        <taxon>Actinomycetes</taxon>
        <taxon>Micrococcales</taxon>
        <taxon>Microbacteriaceae</taxon>
        <taxon>Leifsonia</taxon>
    </lineage>
</organism>
<dbReference type="PANTHER" id="PTHR43179:SF7">
    <property type="entry name" value="RHAMNOSYLTRANSFERASE WBBL"/>
    <property type="match status" value="1"/>
</dbReference>
<dbReference type="GO" id="GO:0016757">
    <property type="term" value="F:glycosyltransferase activity"/>
    <property type="evidence" value="ECO:0007669"/>
    <property type="project" value="UniProtKB-KW"/>
</dbReference>
<dbReference type="RefSeq" id="WP_342112996.1">
    <property type="nucleotide sequence ID" value="NZ_JBCAUN010000001.1"/>
</dbReference>